<name>A0A662ZFN6_9GAMM</name>
<evidence type="ECO:0000256" key="6">
    <source>
        <dbReference type="RuleBase" id="RU004466"/>
    </source>
</evidence>
<comment type="cofactor">
    <cofactor evidence="1">
        <name>Mg(2+)</name>
        <dbReference type="ChEBI" id="CHEBI:18420"/>
    </cofactor>
</comment>
<dbReference type="CDD" id="cd00685">
    <property type="entry name" value="Trans_IPPS_HT"/>
    <property type="match status" value="1"/>
</dbReference>
<protein>
    <submittedName>
        <fullName evidence="7">Octaprenyl-diphosphate synthase</fullName>
    </submittedName>
</protein>
<dbReference type="PROSITE" id="PS00444">
    <property type="entry name" value="POLYPRENYL_SYNTHASE_2"/>
    <property type="match status" value="1"/>
</dbReference>
<gene>
    <name evidence="7" type="ORF">SAMN02910344_00120</name>
</gene>
<keyword evidence="4" id="KW-0479">Metal-binding</keyword>
<dbReference type="InterPro" id="IPR008949">
    <property type="entry name" value="Isoprenoid_synthase_dom_sf"/>
</dbReference>
<dbReference type="GO" id="GO:0008299">
    <property type="term" value="P:isoprenoid biosynthetic process"/>
    <property type="evidence" value="ECO:0007669"/>
    <property type="project" value="InterPro"/>
</dbReference>
<evidence type="ECO:0000256" key="5">
    <source>
        <dbReference type="ARBA" id="ARBA00022842"/>
    </source>
</evidence>
<dbReference type="Proteomes" id="UP000243745">
    <property type="component" value="Unassembled WGS sequence"/>
</dbReference>
<dbReference type="GO" id="GO:0046872">
    <property type="term" value="F:metal ion binding"/>
    <property type="evidence" value="ECO:0007669"/>
    <property type="project" value="UniProtKB-KW"/>
</dbReference>
<dbReference type="AlphaFoldDB" id="A0A662ZFN6"/>
<dbReference type="Pfam" id="PF00348">
    <property type="entry name" value="polyprenyl_synt"/>
    <property type="match status" value="1"/>
</dbReference>
<keyword evidence="8" id="KW-1185">Reference proteome</keyword>
<dbReference type="SUPFAM" id="SSF48576">
    <property type="entry name" value="Terpenoid synthases"/>
    <property type="match status" value="1"/>
</dbReference>
<proteinExistence type="inferred from homology"/>
<evidence type="ECO:0000256" key="3">
    <source>
        <dbReference type="ARBA" id="ARBA00022679"/>
    </source>
</evidence>
<evidence type="ECO:0000256" key="4">
    <source>
        <dbReference type="ARBA" id="ARBA00022723"/>
    </source>
</evidence>
<reference evidence="7 8" key="1">
    <citation type="submission" date="2016-10" db="EMBL/GenBank/DDBJ databases">
        <authorList>
            <person name="Varghese N."/>
            <person name="Submissions S."/>
        </authorList>
    </citation>
    <scope>NUCLEOTIDE SEQUENCE [LARGE SCALE GENOMIC DNA]</scope>
    <source>
        <strain evidence="7 8">DSM 1361</strain>
    </source>
</reference>
<accession>A0A662ZFN6</accession>
<comment type="similarity">
    <text evidence="2 6">Belongs to the FPP/GGPP synthase family.</text>
</comment>
<dbReference type="PANTHER" id="PTHR12001">
    <property type="entry name" value="GERANYLGERANYL PYROPHOSPHATE SYNTHASE"/>
    <property type="match status" value="1"/>
</dbReference>
<keyword evidence="3 6" id="KW-0808">Transferase</keyword>
<evidence type="ECO:0000313" key="7">
    <source>
        <dbReference type="EMBL" id="SFP00020.1"/>
    </source>
</evidence>
<dbReference type="PANTHER" id="PTHR12001:SF69">
    <property type="entry name" value="ALL TRANS-POLYPRENYL-DIPHOSPHATE SYNTHASE PDSS1"/>
    <property type="match status" value="1"/>
</dbReference>
<dbReference type="PROSITE" id="PS00723">
    <property type="entry name" value="POLYPRENYL_SYNTHASE_1"/>
    <property type="match status" value="1"/>
</dbReference>
<dbReference type="RefSeq" id="WP_093139948.1">
    <property type="nucleotide sequence ID" value="NZ_FOXF01000002.1"/>
</dbReference>
<organism evidence="7 8">
    <name type="scientific">Ruminobacter amylophilus</name>
    <dbReference type="NCBI Taxonomy" id="867"/>
    <lineage>
        <taxon>Bacteria</taxon>
        <taxon>Pseudomonadati</taxon>
        <taxon>Pseudomonadota</taxon>
        <taxon>Gammaproteobacteria</taxon>
        <taxon>Aeromonadales</taxon>
        <taxon>Succinivibrionaceae</taxon>
        <taxon>Ruminobacter</taxon>
    </lineage>
</organism>
<dbReference type="InterPro" id="IPR033749">
    <property type="entry name" value="Polyprenyl_synt_CS"/>
</dbReference>
<keyword evidence="5" id="KW-0460">Magnesium</keyword>
<evidence type="ECO:0000256" key="2">
    <source>
        <dbReference type="ARBA" id="ARBA00006706"/>
    </source>
</evidence>
<dbReference type="Gene3D" id="1.10.600.10">
    <property type="entry name" value="Farnesyl Diphosphate Synthase"/>
    <property type="match status" value="1"/>
</dbReference>
<dbReference type="GO" id="GO:0004659">
    <property type="term" value="F:prenyltransferase activity"/>
    <property type="evidence" value="ECO:0007669"/>
    <property type="project" value="InterPro"/>
</dbReference>
<sequence length="322" mass="35810">MSESLFMKLTEEPVKEIDRLIIEQIKSPIELLNQACYHLITAGGKRIRPRLMTLITGLISPKDIYNENILSLAAAVEILHTATLMHDDVIDEGLMRRGIPSTNSAFGNKVAVLGGDYLFTKAYNATIKTTDARISRTFSDALTTLVQGELTQMSNTANLEVTEESYFKTIYSKTSVLFEITTKIPGLVLNCSDAEIESLAKYGRNIGYAFQIADDILDYTSDSSVLGKNIGRDIEEKKITLPLIYTIHNRQGISPETVYAAINGNDIDAIIRLINETGAISECDRVADRLIKEAIEAISIFNDSEYRQALGELAYASYKRKY</sequence>
<evidence type="ECO:0000313" key="8">
    <source>
        <dbReference type="Proteomes" id="UP000243745"/>
    </source>
</evidence>
<dbReference type="InterPro" id="IPR000092">
    <property type="entry name" value="Polyprenyl_synt"/>
</dbReference>
<dbReference type="OrthoDB" id="9805316at2"/>
<evidence type="ECO:0000256" key="1">
    <source>
        <dbReference type="ARBA" id="ARBA00001946"/>
    </source>
</evidence>
<dbReference type="EMBL" id="FOXF01000002">
    <property type="protein sequence ID" value="SFP00020.1"/>
    <property type="molecule type" value="Genomic_DNA"/>
</dbReference>
<dbReference type="SFLD" id="SFLDS00005">
    <property type="entry name" value="Isoprenoid_Synthase_Type_I"/>
    <property type="match status" value="1"/>
</dbReference>